<evidence type="ECO:0000256" key="5">
    <source>
        <dbReference type="ARBA" id="ARBA00023004"/>
    </source>
</evidence>
<dbReference type="GO" id="GO:0005344">
    <property type="term" value="F:oxygen carrier activity"/>
    <property type="evidence" value="ECO:0007669"/>
    <property type="project" value="UniProtKB-KW"/>
</dbReference>
<keyword evidence="4" id="KW-0479">Metal-binding</keyword>
<name>A0A553P2J5_TIGCA</name>
<dbReference type="InterPro" id="IPR050532">
    <property type="entry name" value="Globin-like_OT"/>
</dbReference>
<feature type="compositionally biased region" description="Low complexity" evidence="7">
    <location>
        <begin position="76"/>
        <end position="93"/>
    </location>
</feature>
<keyword evidence="5" id="KW-0408">Iron</keyword>
<organism evidence="9 10">
    <name type="scientific">Tigriopus californicus</name>
    <name type="common">Marine copepod</name>
    <dbReference type="NCBI Taxonomy" id="6832"/>
    <lineage>
        <taxon>Eukaryota</taxon>
        <taxon>Metazoa</taxon>
        <taxon>Ecdysozoa</taxon>
        <taxon>Arthropoda</taxon>
        <taxon>Crustacea</taxon>
        <taxon>Multicrustacea</taxon>
        <taxon>Hexanauplia</taxon>
        <taxon>Copepoda</taxon>
        <taxon>Harpacticoida</taxon>
        <taxon>Harpacticidae</taxon>
        <taxon>Tigriopus</taxon>
    </lineage>
</organism>
<keyword evidence="10" id="KW-1185">Reference proteome</keyword>
<evidence type="ECO:0000313" key="10">
    <source>
        <dbReference type="Proteomes" id="UP000318571"/>
    </source>
</evidence>
<evidence type="ECO:0000256" key="4">
    <source>
        <dbReference type="ARBA" id="ARBA00022723"/>
    </source>
</evidence>
<dbReference type="InterPro" id="IPR009050">
    <property type="entry name" value="Globin-like_sf"/>
</dbReference>
<feature type="domain" description="Globin" evidence="8">
    <location>
        <begin position="117"/>
        <end position="266"/>
    </location>
</feature>
<feature type="non-terminal residue" evidence="9">
    <location>
        <position position="281"/>
    </location>
</feature>
<evidence type="ECO:0000256" key="2">
    <source>
        <dbReference type="ARBA" id="ARBA00022617"/>
    </source>
</evidence>
<dbReference type="STRING" id="6832.A0A553P2J5"/>
<accession>A0A553P2J5</accession>
<dbReference type="OMA" id="RENEIFH"/>
<dbReference type="SUPFAM" id="SSF46458">
    <property type="entry name" value="Globin-like"/>
    <property type="match status" value="1"/>
</dbReference>
<dbReference type="GO" id="GO:0020037">
    <property type="term" value="F:heme binding"/>
    <property type="evidence" value="ECO:0007669"/>
    <property type="project" value="InterPro"/>
</dbReference>
<comment type="similarity">
    <text evidence="6">Belongs to the globin family.</text>
</comment>
<evidence type="ECO:0000256" key="3">
    <source>
        <dbReference type="ARBA" id="ARBA00022621"/>
    </source>
</evidence>
<dbReference type="Proteomes" id="UP000318571">
    <property type="component" value="Chromosome 7"/>
</dbReference>
<evidence type="ECO:0000259" key="8">
    <source>
        <dbReference type="PROSITE" id="PS01033"/>
    </source>
</evidence>
<keyword evidence="2 6" id="KW-0349">Heme</keyword>
<reference evidence="9 10" key="1">
    <citation type="journal article" date="2018" name="Nat. Ecol. Evol.">
        <title>Genomic signatures of mitonuclear coevolution across populations of Tigriopus californicus.</title>
        <authorList>
            <person name="Barreto F.S."/>
            <person name="Watson E.T."/>
            <person name="Lima T.G."/>
            <person name="Willett C.S."/>
            <person name="Edmands S."/>
            <person name="Li W."/>
            <person name="Burton R.S."/>
        </authorList>
    </citation>
    <scope>NUCLEOTIDE SEQUENCE [LARGE SCALE GENOMIC DNA]</scope>
    <source>
        <strain evidence="9 10">San Diego</strain>
    </source>
</reference>
<dbReference type="GO" id="GO:0019825">
    <property type="term" value="F:oxygen binding"/>
    <property type="evidence" value="ECO:0007669"/>
    <property type="project" value="InterPro"/>
</dbReference>
<proteinExistence type="inferred from homology"/>
<feature type="non-terminal residue" evidence="9">
    <location>
        <position position="1"/>
    </location>
</feature>
<protein>
    <recommendedName>
        <fullName evidence="8">Globin domain-containing protein</fullName>
    </recommendedName>
</protein>
<sequence>RSSCSNAQVGRDFSFGNKVIQRQHLHWSIKGGIDQEVLRMGNETSSTASHVVQQIQSNVEEKWDQIQTVINEQKTNQNDISNGSNGGSSSISNENEEQEVSTEVQGLDPLDLEEAPSLTAEQIQEVKTSWITLKDKLKNIGVLTFLHLFDHHPDAKNSFKSFTDMSTEDLRENEIFHNHANRVMKVIEKVVDRIDTPETYIKYLTMLGQKHVMYDAEPQYLNQMGFMFLAAIQPILEKENAWNDEVRDAWEQLFLVVIYTMRTSMEREQRLAQNGSARAHS</sequence>
<dbReference type="InterPro" id="IPR000971">
    <property type="entry name" value="Globin"/>
</dbReference>
<dbReference type="InterPro" id="IPR012292">
    <property type="entry name" value="Globin/Proto"/>
</dbReference>
<evidence type="ECO:0000256" key="1">
    <source>
        <dbReference type="ARBA" id="ARBA00022448"/>
    </source>
</evidence>
<dbReference type="Pfam" id="PF00042">
    <property type="entry name" value="Globin"/>
    <property type="match status" value="1"/>
</dbReference>
<comment type="caution">
    <text evidence="9">The sequence shown here is derived from an EMBL/GenBank/DDBJ whole genome shotgun (WGS) entry which is preliminary data.</text>
</comment>
<dbReference type="AlphaFoldDB" id="A0A553P2J5"/>
<evidence type="ECO:0000313" key="9">
    <source>
        <dbReference type="EMBL" id="TRY71870.1"/>
    </source>
</evidence>
<feature type="region of interest" description="Disordered" evidence="7">
    <location>
        <begin position="73"/>
        <end position="105"/>
    </location>
</feature>
<dbReference type="PANTHER" id="PTHR46458:SF1">
    <property type="entry name" value="GEO09476P1"/>
    <property type="match status" value="1"/>
</dbReference>
<dbReference type="EMBL" id="VCGU01000008">
    <property type="protein sequence ID" value="TRY71870.1"/>
    <property type="molecule type" value="Genomic_DNA"/>
</dbReference>
<gene>
    <name evidence="9" type="ORF">TCAL_05413</name>
</gene>
<keyword evidence="3 6" id="KW-0561">Oxygen transport</keyword>
<dbReference type="GO" id="GO:0046872">
    <property type="term" value="F:metal ion binding"/>
    <property type="evidence" value="ECO:0007669"/>
    <property type="project" value="UniProtKB-KW"/>
</dbReference>
<evidence type="ECO:0000256" key="6">
    <source>
        <dbReference type="RuleBase" id="RU000356"/>
    </source>
</evidence>
<dbReference type="PANTHER" id="PTHR46458">
    <property type="entry name" value="BLR2807 PROTEIN"/>
    <property type="match status" value="1"/>
</dbReference>
<dbReference type="Gene3D" id="1.10.490.10">
    <property type="entry name" value="Globins"/>
    <property type="match status" value="1"/>
</dbReference>
<evidence type="ECO:0000256" key="7">
    <source>
        <dbReference type="SAM" id="MobiDB-lite"/>
    </source>
</evidence>
<keyword evidence="1 6" id="KW-0813">Transport</keyword>
<dbReference type="PROSITE" id="PS01033">
    <property type="entry name" value="GLOBIN"/>
    <property type="match status" value="1"/>
</dbReference>